<dbReference type="RefSeq" id="YP_009176955.1">
    <property type="nucleotide sequence ID" value="NC_027916.2"/>
</dbReference>
<dbReference type="Proteomes" id="UP000208106">
    <property type="component" value="Segment"/>
</dbReference>
<organism evidence="1 2">
    <name type="scientific">Testudinid alphaherpesvirus 3</name>
    <dbReference type="NCBI Taxonomy" id="2560801"/>
    <lineage>
        <taxon>Viruses</taxon>
        <taxon>Duplodnaviria</taxon>
        <taxon>Heunggongvirae</taxon>
        <taxon>Peploviricota</taxon>
        <taxon>Herviviricetes</taxon>
        <taxon>Herpesvirales</taxon>
        <taxon>Orthoherpesviridae</taxon>
        <taxon>Alphaherpesvirinae</taxon>
        <taxon>Scutavirus</taxon>
        <taxon>Scutavirus testudinidalpha3</taxon>
    </lineage>
</organism>
<keyword evidence="2" id="KW-1185">Reference proteome</keyword>
<sequence>MTNMIAIILFQNLLGCLGLLQPDPLSLNITVKETIIFQYAIKPSHLSSKPTALNISFGYLPCELDAPDSCHGIGNDDNAFYIREYHPCPMLT</sequence>
<reference evidence="1 2" key="1">
    <citation type="journal article" date="2015" name="J. Virol.">
        <title>The Genome of a Tortoise Herpesvirus (Testudinid Herpesvirus 3) Has a Novel Structure and Contains a Large Region That Is Not Required for Replication In Vitro or Virulence In Vivo.</title>
        <authorList>
            <person name="Gandar F."/>
            <person name="Wilkie G.S."/>
            <person name="Gatherer D."/>
            <person name="Kerr K."/>
            <person name="Marlier D."/>
            <person name="Diez M."/>
            <person name="Marschang R.E."/>
            <person name="Mast J."/>
            <person name="Dewals B.G."/>
            <person name="Davison A.J."/>
            <person name="Vanderplasschen A.F."/>
        </authorList>
    </citation>
    <scope>NUCLEOTIDE SEQUENCE [LARGE SCALE GENOMIC DNA]</scope>
    <source>
        <strain evidence="1 2">1976</strain>
    </source>
</reference>
<evidence type="ECO:0000313" key="1">
    <source>
        <dbReference type="EMBL" id="AIU39344.1"/>
    </source>
</evidence>
<dbReference type="EMBL" id="KM924292">
    <property type="protein sequence ID" value="AIU39344.1"/>
    <property type="molecule type" value="Genomic_DNA"/>
</dbReference>
<protein>
    <submittedName>
        <fullName evidence="1">Protein TE35</fullName>
    </submittedName>
</protein>
<gene>
    <name evidence="1" type="primary">TE35</name>
</gene>
<dbReference type="KEGG" id="vg:26122573"/>
<name>A0A0M3LD00_9ALPH</name>
<accession>A0A0M3LD00</accession>
<proteinExistence type="predicted"/>
<dbReference type="GeneID" id="26122573"/>
<evidence type="ECO:0000313" key="2">
    <source>
        <dbReference type="Proteomes" id="UP000208106"/>
    </source>
</evidence>